<feature type="region of interest" description="Disordered" evidence="1">
    <location>
        <begin position="1"/>
        <end position="24"/>
    </location>
</feature>
<gene>
    <name evidence="2" type="ORF">GCM10010387_63040</name>
</gene>
<feature type="region of interest" description="Disordered" evidence="1">
    <location>
        <begin position="63"/>
        <end position="113"/>
    </location>
</feature>
<dbReference type="Proteomes" id="UP000630936">
    <property type="component" value="Unassembled WGS sequence"/>
</dbReference>
<evidence type="ECO:0000313" key="3">
    <source>
        <dbReference type="Proteomes" id="UP000630936"/>
    </source>
</evidence>
<sequence length="113" mass="13235">MAAEPRLRIEIDEPTRSSDRPRSGRELTLYWFEPHLRPLIGPPDLELRHDPYRRPALRGGWKQQRIYETSNRETDVNEDPRRAPGLGTATTVPESLCPKRRPLRARIHPQRLP</sequence>
<feature type="compositionally biased region" description="Basic residues" evidence="1">
    <location>
        <begin position="98"/>
        <end position="113"/>
    </location>
</feature>
<name>A0A918QP28_9ACTN</name>
<reference evidence="2" key="1">
    <citation type="journal article" date="2014" name="Int. J. Syst. Evol. Microbiol.">
        <title>Complete genome sequence of Corynebacterium casei LMG S-19264T (=DSM 44701T), isolated from a smear-ripened cheese.</title>
        <authorList>
            <consortium name="US DOE Joint Genome Institute (JGI-PGF)"/>
            <person name="Walter F."/>
            <person name="Albersmeier A."/>
            <person name="Kalinowski J."/>
            <person name="Ruckert C."/>
        </authorList>
    </citation>
    <scope>NUCLEOTIDE SEQUENCE</scope>
    <source>
        <strain evidence="2">JCM 4988</strain>
    </source>
</reference>
<comment type="caution">
    <text evidence="2">The sequence shown here is derived from an EMBL/GenBank/DDBJ whole genome shotgun (WGS) entry which is preliminary data.</text>
</comment>
<accession>A0A918QP28</accession>
<feature type="compositionally biased region" description="Basic and acidic residues" evidence="1">
    <location>
        <begin position="70"/>
        <end position="82"/>
    </location>
</feature>
<proteinExistence type="predicted"/>
<dbReference type="AlphaFoldDB" id="A0A918QP28"/>
<keyword evidence="3" id="KW-1185">Reference proteome</keyword>
<protein>
    <submittedName>
        <fullName evidence="2">Uncharacterized protein</fullName>
    </submittedName>
</protein>
<evidence type="ECO:0000313" key="2">
    <source>
        <dbReference type="EMBL" id="GGZ60753.1"/>
    </source>
</evidence>
<dbReference type="EMBL" id="BMWG01000031">
    <property type="protein sequence ID" value="GGZ60753.1"/>
    <property type="molecule type" value="Genomic_DNA"/>
</dbReference>
<reference evidence="2" key="2">
    <citation type="submission" date="2020-09" db="EMBL/GenBank/DDBJ databases">
        <authorList>
            <person name="Sun Q."/>
            <person name="Ohkuma M."/>
        </authorList>
    </citation>
    <scope>NUCLEOTIDE SEQUENCE</scope>
    <source>
        <strain evidence="2">JCM 4988</strain>
    </source>
</reference>
<evidence type="ECO:0000256" key="1">
    <source>
        <dbReference type="SAM" id="MobiDB-lite"/>
    </source>
</evidence>
<organism evidence="2 3">
    <name type="scientific">Streptomyces inusitatus</name>
    <dbReference type="NCBI Taxonomy" id="68221"/>
    <lineage>
        <taxon>Bacteria</taxon>
        <taxon>Bacillati</taxon>
        <taxon>Actinomycetota</taxon>
        <taxon>Actinomycetes</taxon>
        <taxon>Kitasatosporales</taxon>
        <taxon>Streptomycetaceae</taxon>
        <taxon>Streptomyces</taxon>
    </lineage>
</organism>